<dbReference type="RefSeq" id="WP_135552777.1">
    <property type="nucleotide sequence ID" value="NZ_SPQQ01000024.1"/>
</dbReference>
<feature type="transmembrane region" description="Helical" evidence="1">
    <location>
        <begin position="31"/>
        <end position="52"/>
    </location>
</feature>
<accession>A0A4Z0QWX6</accession>
<keyword evidence="1" id="KW-0812">Transmembrane</keyword>
<proteinExistence type="predicted"/>
<feature type="transmembrane region" description="Helical" evidence="1">
    <location>
        <begin position="6"/>
        <end position="24"/>
    </location>
</feature>
<reference evidence="2 3" key="1">
    <citation type="submission" date="2019-03" db="EMBL/GenBank/DDBJ databases">
        <title>Draft Genome Sequence of Desulfosporosinus fructosivorans Strain 63.6F, Isolated from Marine Sediment in the Baltic Sea.</title>
        <authorList>
            <person name="Hausmann B."/>
            <person name="Vandieken V."/>
            <person name="Pjevac P."/>
            <person name="Schreck K."/>
            <person name="Herbold C.W."/>
            <person name="Loy A."/>
        </authorList>
    </citation>
    <scope>NUCLEOTIDE SEQUENCE [LARGE SCALE GENOMIC DNA]</scope>
    <source>
        <strain evidence="2 3">63.6F</strain>
    </source>
</reference>
<dbReference type="Proteomes" id="UP000298460">
    <property type="component" value="Unassembled WGS sequence"/>
</dbReference>
<gene>
    <name evidence="2" type="ORF">E4K67_27950</name>
</gene>
<dbReference type="AlphaFoldDB" id="A0A4Z0QWX6"/>
<keyword evidence="3" id="KW-1185">Reference proteome</keyword>
<evidence type="ECO:0000313" key="2">
    <source>
        <dbReference type="EMBL" id="TGE34920.1"/>
    </source>
</evidence>
<dbReference type="EMBL" id="SPQQ01000024">
    <property type="protein sequence ID" value="TGE34920.1"/>
    <property type="molecule type" value="Genomic_DNA"/>
</dbReference>
<evidence type="ECO:0000313" key="3">
    <source>
        <dbReference type="Proteomes" id="UP000298460"/>
    </source>
</evidence>
<organism evidence="2 3">
    <name type="scientific">Desulfosporosinus fructosivorans</name>
    <dbReference type="NCBI Taxonomy" id="2018669"/>
    <lineage>
        <taxon>Bacteria</taxon>
        <taxon>Bacillati</taxon>
        <taxon>Bacillota</taxon>
        <taxon>Clostridia</taxon>
        <taxon>Eubacteriales</taxon>
        <taxon>Desulfitobacteriaceae</taxon>
        <taxon>Desulfosporosinus</taxon>
    </lineage>
</organism>
<protein>
    <submittedName>
        <fullName evidence="2">Uncharacterized protein</fullName>
    </submittedName>
</protein>
<comment type="caution">
    <text evidence="2">The sequence shown here is derived from an EMBL/GenBank/DDBJ whole genome shotgun (WGS) entry which is preliminary data.</text>
</comment>
<feature type="transmembrane region" description="Helical" evidence="1">
    <location>
        <begin position="64"/>
        <end position="83"/>
    </location>
</feature>
<dbReference type="OrthoDB" id="1799121at2"/>
<keyword evidence="1" id="KW-0472">Membrane</keyword>
<keyword evidence="1" id="KW-1133">Transmembrane helix</keyword>
<evidence type="ECO:0000256" key="1">
    <source>
        <dbReference type="SAM" id="Phobius"/>
    </source>
</evidence>
<name>A0A4Z0QWX6_9FIRM</name>
<sequence length="91" mass="10673">MTTLLLVSRSVFLISVGLYLYYFSRRKKNDVVIQTWLTIVVGMFAGLVSALVDVNLGNYTWDSVRISFFLYSGIIIYSLWKLFQELKKRRH</sequence>